<evidence type="ECO:0000313" key="2">
    <source>
        <dbReference type="Proteomes" id="UP000821865"/>
    </source>
</evidence>
<protein>
    <submittedName>
        <fullName evidence="1">Uncharacterized protein</fullName>
    </submittedName>
</protein>
<accession>A0ACB8CJV4</accession>
<keyword evidence="2" id="KW-1185">Reference proteome</keyword>
<proteinExistence type="predicted"/>
<organism evidence="1 2">
    <name type="scientific">Dermacentor silvarum</name>
    <name type="common">Tick</name>
    <dbReference type="NCBI Taxonomy" id="543639"/>
    <lineage>
        <taxon>Eukaryota</taxon>
        <taxon>Metazoa</taxon>
        <taxon>Ecdysozoa</taxon>
        <taxon>Arthropoda</taxon>
        <taxon>Chelicerata</taxon>
        <taxon>Arachnida</taxon>
        <taxon>Acari</taxon>
        <taxon>Parasitiformes</taxon>
        <taxon>Ixodida</taxon>
        <taxon>Ixodoidea</taxon>
        <taxon>Ixodidae</taxon>
        <taxon>Rhipicephalinae</taxon>
        <taxon>Dermacentor</taxon>
    </lineage>
</organism>
<sequence length="304" mass="34884">MRENYSALSSLSLMDMLIPGTHDAGMYNQGITLPHEKHMYTQDQTIKQQLAYGIRSLDLRVQYSSGQFYITHDRVRGWPTVIQVLREVREFVEETGELVILDFHRFTTGFDEGYDDVPVRHAELQKLIVTELSGVILKRFDYLKKLNEVLGESANQVRVQGHVMVSYHSKYFRGRYENYLAPAVLHRWANAQCPEKLMKYLDAKACAPGSCNPISIMAELTPSFPDLIVGTRRAAQWVNHDVTEFFRRKQQTCSGIVATDFFLGNGMIDVTIEANLLRGRDGQFVQQYKPYTQCDMADAQLKKQ</sequence>
<reference evidence="1" key="1">
    <citation type="submission" date="2020-05" db="EMBL/GenBank/DDBJ databases">
        <title>Large-scale comparative analyses of tick genomes elucidate their genetic diversity and vector capacities.</title>
        <authorList>
            <person name="Jia N."/>
            <person name="Wang J."/>
            <person name="Shi W."/>
            <person name="Du L."/>
            <person name="Sun Y."/>
            <person name="Zhan W."/>
            <person name="Jiang J."/>
            <person name="Wang Q."/>
            <person name="Zhang B."/>
            <person name="Ji P."/>
            <person name="Sakyi L.B."/>
            <person name="Cui X."/>
            <person name="Yuan T."/>
            <person name="Jiang B."/>
            <person name="Yang W."/>
            <person name="Lam T.T.-Y."/>
            <person name="Chang Q."/>
            <person name="Ding S."/>
            <person name="Wang X."/>
            <person name="Zhu J."/>
            <person name="Ruan X."/>
            <person name="Zhao L."/>
            <person name="Wei J."/>
            <person name="Que T."/>
            <person name="Du C."/>
            <person name="Cheng J."/>
            <person name="Dai P."/>
            <person name="Han X."/>
            <person name="Huang E."/>
            <person name="Gao Y."/>
            <person name="Liu J."/>
            <person name="Shao H."/>
            <person name="Ye R."/>
            <person name="Li L."/>
            <person name="Wei W."/>
            <person name="Wang X."/>
            <person name="Wang C."/>
            <person name="Yang T."/>
            <person name="Huo Q."/>
            <person name="Li W."/>
            <person name="Guo W."/>
            <person name="Chen H."/>
            <person name="Zhou L."/>
            <person name="Ni X."/>
            <person name="Tian J."/>
            <person name="Zhou Y."/>
            <person name="Sheng Y."/>
            <person name="Liu T."/>
            <person name="Pan Y."/>
            <person name="Xia L."/>
            <person name="Li J."/>
            <person name="Zhao F."/>
            <person name="Cao W."/>
        </authorList>
    </citation>
    <scope>NUCLEOTIDE SEQUENCE</scope>
    <source>
        <strain evidence="1">Dsil-2018</strain>
    </source>
</reference>
<name>A0ACB8CJV4_DERSI</name>
<gene>
    <name evidence="1" type="ORF">HPB49_007415</name>
</gene>
<dbReference type="EMBL" id="CM023475">
    <property type="protein sequence ID" value="KAH7945187.1"/>
    <property type="molecule type" value="Genomic_DNA"/>
</dbReference>
<comment type="caution">
    <text evidence="1">The sequence shown here is derived from an EMBL/GenBank/DDBJ whole genome shotgun (WGS) entry which is preliminary data.</text>
</comment>
<evidence type="ECO:0000313" key="1">
    <source>
        <dbReference type="EMBL" id="KAH7945187.1"/>
    </source>
</evidence>
<dbReference type="Proteomes" id="UP000821865">
    <property type="component" value="Chromosome 6"/>
</dbReference>